<feature type="domain" description="Glycosyltransferase RgtA/B/C/D-like" evidence="9">
    <location>
        <begin position="144"/>
        <end position="269"/>
    </location>
</feature>
<evidence type="ECO:0000256" key="8">
    <source>
        <dbReference type="SAM" id="Phobius"/>
    </source>
</evidence>
<name>A0A4Q1SGT9_9BACT</name>
<evidence type="ECO:0000313" key="10">
    <source>
        <dbReference type="EMBL" id="RXS96761.1"/>
    </source>
</evidence>
<evidence type="ECO:0000313" key="11">
    <source>
        <dbReference type="Proteomes" id="UP000290253"/>
    </source>
</evidence>
<feature type="transmembrane region" description="Helical" evidence="8">
    <location>
        <begin position="346"/>
        <end position="372"/>
    </location>
</feature>
<dbReference type="PANTHER" id="PTHR33908:SF11">
    <property type="entry name" value="MEMBRANE PROTEIN"/>
    <property type="match status" value="1"/>
</dbReference>
<comment type="caution">
    <text evidence="10">The sequence shown here is derived from an EMBL/GenBank/DDBJ whole genome shotgun (WGS) entry which is preliminary data.</text>
</comment>
<dbReference type="GO" id="GO:0009103">
    <property type="term" value="P:lipopolysaccharide biosynthetic process"/>
    <property type="evidence" value="ECO:0007669"/>
    <property type="project" value="UniProtKB-ARBA"/>
</dbReference>
<dbReference type="AlphaFoldDB" id="A0A4Q1SGT9"/>
<feature type="transmembrane region" description="Helical" evidence="8">
    <location>
        <begin position="232"/>
        <end position="249"/>
    </location>
</feature>
<keyword evidence="5 8" id="KW-0812">Transmembrane</keyword>
<dbReference type="Pfam" id="PF13231">
    <property type="entry name" value="PMT_2"/>
    <property type="match status" value="1"/>
</dbReference>
<feature type="transmembrane region" description="Helical" evidence="8">
    <location>
        <begin position="439"/>
        <end position="458"/>
    </location>
</feature>
<feature type="transmembrane region" description="Helical" evidence="8">
    <location>
        <begin position="410"/>
        <end position="427"/>
    </location>
</feature>
<evidence type="ECO:0000256" key="1">
    <source>
        <dbReference type="ARBA" id="ARBA00004651"/>
    </source>
</evidence>
<dbReference type="Proteomes" id="UP000290253">
    <property type="component" value="Unassembled WGS sequence"/>
</dbReference>
<evidence type="ECO:0000259" key="9">
    <source>
        <dbReference type="Pfam" id="PF13231"/>
    </source>
</evidence>
<keyword evidence="3" id="KW-0328">Glycosyltransferase</keyword>
<dbReference type="InterPro" id="IPR038731">
    <property type="entry name" value="RgtA/B/C-like"/>
</dbReference>
<dbReference type="RefSeq" id="WP_129206539.1">
    <property type="nucleotide sequence ID" value="NZ_BMGU01000001.1"/>
</dbReference>
<keyword evidence="2" id="KW-1003">Cell membrane</keyword>
<gene>
    <name evidence="10" type="ORF">ESZ00_02080</name>
</gene>
<evidence type="ECO:0000256" key="5">
    <source>
        <dbReference type="ARBA" id="ARBA00022692"/>
    </source>
</evidence>
<dbReference type="PANTHER" id="PTHR33908">
    <property type="entry name" value="MANNOSYLTRANSFERASE YKCB-RELATED"/>
    <property type="match status" value="1"/>
</dbReference>
<feature type="transmembrane region" description="Helical" evidence="8">
    <location>
        <begin position="165"/>
        <end position="198"/>
    </location>
</feature>
<feature type="transmembrane region" description="Helical" evidence="8">
    <location>
        <begin position="133"/>
        <end position="153"/>
    </location>
</feature>
<sequence>MAEPATTESPLIQPRATPLNRPQPRRLFDRLPAILSSTVVLIAVLLIVGSYSRVSQTWDEPAHIGTGMEWLARGTYTLDLIDPPLPRISTALGPYLLGSRPSPSMAAHRVPGDVNPWAEGNRIINARPNPQRVLLAARLGILPYFLIAAFLTWHMTRRWLGPWPAAIATALFATCPPVLAHAGLATTDMAFVAMFLLALDRLWRALEKPSALHAFFAGAAIALACLSKLSAIPYLALCATAFLVYFFLSTRTIPRIRYWAIASVSLLFTVWAGYHFDIGAIATRDPQTQVHLQHVLSRLGPLRLPASILTNHFPAYAFVESLRTASYMRAHPPQGYLFGHLYNGGLWYFFLVILLVKTPLPFLLLGIPGIVLGIRQLWKAHDGYALVPLAGIVFPVLVATLSHVNLGVRHVLVVYPFLAMLAALSLLKLQSILKRRWAAYSIAALLLGWQLASCLYISPDFLTYLNEPASPYTGYLCTDSDLDWGQDIGRLSVRLKQLNVQHVWIAYSGSADLNREGLPAWDNLQKLEEAHPGQHVTGWVAVSETWARWYPEQYGWLTPQYRVGTAGRTIRIYYIPPSNAETPHAQ</sequence>
<evidence type="ECO:0000256" key="2">
    <source>
        <dbReference type="ARBA" id="ARBA00022475"/>
    </source>
</evidence>
<dbReference type="InterPro" id="IPR050297">
    <property type="entry name" value="LipidA_mod_glycosyltrf_83"/>
</dbReference>
<evidence type="ECO:0000256" key="3">
    <source>
        <dbReference type="ARBA" id="ARBA00022676"/>
    </source>
</evidence>
<accession>A0A4Q1SGT9</accession>
<evidence type="ECO:0000256" key="7">
    <source>
        <dbReference type="ARBA" id="ARBA00023136"/>
    </source>
</evidence>
<dbReference type="GO" id="GO:0016763">
    <property type="term" value="F:pentosyltransferase activity"/>
    <property type="evidence" value="ECO:0007669"/>
    <property type="project" value="TreeGrafter"/>
</dbReference>
<feature type="transmembrane region" description="Helical" evidence="8">
    <location>
        <begin position="384"/>
        <end position="404"/>
    </location>
</feature>
<dbReference type="OrthoDB" id="128490at2"/>
<reference evidence="10 11" key="1">
    <citation type="journal article" date="2016" name="Int. J. Syst. Evol. Microbiol.">
        <title>Acidipila dinghuensis sp. nov., an acidobacterium isolated from forest soil.</title>
        <authorList>
            <person name="Jiang Y.W."/>
            <person name="Wang J."/>
            <person name="Chen M.H."/>
            <person name="Lv Y.Y."/>
            <person name="Qiu L.H."/>
        </authorList>
    </citation>
    <scope>NUCLEOTIDE SEQUENCE [LARGE SCALE GENOMIC DNA]</scope>
    <source>
        <strain evidence="10 11">DHOF10</strain>
    </source>
</reference>
<protein>
    <recommendedName>
        <fullName evidence="9">Glycosyltransferase RgtA/B/C/D-like domain-containing protein</fullName>
    </recommendedName>
</protein>
<evidence type="ECO:0000256" key="6">
    <source>
        <dbReference type="ARBA" id="ARBA00022989"/>
    </source>
</evidence>
<keyword evidence="11" id="KW-1185">Reference proteome</keyword>
<feature type="transmembrane region" description="Helical" evidence="8">
    <location>
        <begin position="256"/>
        <end position="274"/>
    </location>
</feature>
<comment type="subcellular location">
    <subcellularLocation>
        <location evidence="1">Cell membrane</location>
        <topology evidence="1">Multi-pass membrane protein</topology>
    </subcellularLocation>
</comment>
<feature type="transmembrane region" description="Helical" evidence="8">
    <location>
        <begin position="31"/>
        <end position="51"/>
    </location>
</feature>
<keyword evidence="6 8" id="KW-1133">Transmembrane helix</keyword>
<keyword evidence="7 8" id="KW-0472">Membrane</keyword>
<dbReference type="GO" id="GO:0005886">
    <property type="term" value="C:plasma membrane"/>
    <property type="evidence" value="ECO:0007669"/>
    <property type="project" value="UniProtKB-SubCell"/>
</dbReference>
<evidence type="ECO:0000256" key="4">
    <source>
        <dbReference type="ARBA" id="ARBA00022679"/>
    </source>
</evidence>
<organism evidence="10 11">
    <name type="scientific">Silvibacterium dinghuense</name>
    <dbReference type="NCBI Taxonomy" id="1560006"/>
    <lineage>
        <taxon>Bacteria</taxon>
        <taxon>Pseudomonadati</taxon>
        <taxon>Acidobacteriota</taxon>
        <taxon>Terriglobia</taxon>
        <taxon>Terriglobales</taxon>
        <taxon>Acidobacteriaceae</taxon>
        <taxon>Silvibacterium</taxon>
    </lineage>
</organism>
<feature type="transmembrane region" description="Helical" evidence="8">
    <location>
        <begin position="210"/>
        <end position="226"/>
    </location>
</feature>
<proteinExistence type="predicted"/>
<keyword evidence="4" id="KW-0808">Transferase</keyword>
<dbReference type="EMBL" id="SDMK01000001">
    <property type="protein sequence ID" value="RXS96761.1"/>
    <property type="molecule type" value="Genomic_DNA"/>
</dbReference>